<feature type="domain" description="Carbohydrate kinase PfkB" evidence="5">
    <location>
        <begin position="3"/>
        <end position="299"/>
    </location>
</feature>
<dbReference type="SUPFAM" id="SSF53613">
    <property type="entry name" value="Ribokinase-like"/>
    <property type="match status" value="1"/>
</dbReference>
<evidence type="ECO:0000256" key="1">
    <source>
        <dbReference type="ARBA" id="ARBA00010688"/>
    </source>
</evidence>
<dbReference type="AlphaFoldDB" id="A0AA37UKC4"/>
<organism evidence="6 7">
    <name type="scientific">Arenivirga flava</name>
    <dbReference type="NCBI Taxonomy" id="1930060"/>
    <lineage>
        <taxon>Bacteria</taxon>
        <taxon>Bacillati</taxon>
        <taxon>Actinomycetota</taxon>
        <taxon>Actinomycetes</taxon>
        <taxon>Micrococcales</taxon>
        <taxon>Microbacteriaceae</taxon>
        <taxon>Arenivirga</taxon>
    </lineage>
</organism>
<gene>
    <name evidence="6" type="ORF">GCM10025874_16080</name>
</gene>
<evidence type="ECO:0000256" key="2">
    <source>
        <dbReference type="ARBA" id="ARBA00022679"/>
    </source>
</evidence>
<dbReference type="Pfam" id="PF00294">
    <property type="entry name" value="PfkB"/>
    <property type="match status" value="1"/>
</dbReference>
<dbReference type="PRINTS" id="PR00990">
    <property type="entry name" value="RIBOKINASE"/>
</dbReference>
<keyword evidence="2 4" id="KW-0808">Transferase</keyword>
<comment type="caution">
    <text evidence="6">The sequence shown here is derived from an EMBL/GenBank/DDBJ whole genome shotgun (WGS) entry which is preliminary data.</text>
</comment>
<dbReference type="RefSeq" id="WP_284231708.1">
    <property type="nucleotide sequence ID" value="NZ_BSUL01000001.1"/>
</dbReference>
<dbReference type="Proteomes" id="UP001157160">
    <property type="component" value="Unassembled WGS sequence"/>
</dbReference>
<dbReference type="PANTHER" id="PTHR43320">
    <property type="entry name" value="SUGAR KINASE"/>
    <property type="match status" value="1"/>
</dbReference>
<dbReference type="InterPro" id="IPR052700">
    <property type="entry name" value="Carb_kinase_PfkB-like"/>
</dbReference>
<evidence type="ECO:0000313" key="7">
    <source>
        <dbReference type="Proteomes" id="UP001157160"/>
    </source>
</evidence>
<evidence type="ECO:0000313" key="6">
    <source>
        <dbReference type="EMBL" id="GMA28355.1"/>
    </source>
</evidence>
<name>A0AA37UKC4_9MICO</name>
<accession>A0AA37UKC4</accession>
<comment type="similarity">
    <text evidence="1 4">Belongs to the carbohydrate kinase PfkB family.</text>
</comment>
<proteinExistence type="inferred from homology"/>
<keyword evidence="7" id="KW-1185">Reference proteome</keyword>
<dbReference type="GO" id="GO:0016301">
    <property type="term" value="F:kinase activity"/>
    <property type="evidence" value="ECO:0007669"/>
    <property type="project" value="UniProtKB-KW"/>
</dbReference>
<evidence type="ECO:0000256" key="3">
    <source>
        <dbReference type="ARBA" id="ARBA00022777"/>
    </source>
</evidence>
<dbReference type="Gene3D" id="3.40.1190.20">
    <property type="match status" value="1"/>
</dbReference>
<reference evidence="6 7" key="1">
    <citation type="journal article" date="2014" name="Int. J. Syst. Evol. Microbiol.">
        <title>Complete genome sequence of Corynebacterium casei LMG S-19264T (=DSM 44701T), isolated from a smear-ripened cheese.</title>
        <authorList>
            <consortium name="US DOE Joint Genome Institute (JGI-PGF)"/>
            <person name="Walter F."/>
            <person name="Albersmeier A."/>
            <person name="Kalinowski J."/>
            <person name="Ruckert C."/>
        </authorList>
    </citation>
    <scope>NUCLEOTIDE SEQUENCE [LARGE SCALE GENOMIC DNA]</scope>
    <source>
        <strain evidence="6 7">NBRC 112289</strain>
    </source>
</reference>
<dbReference type="InterPro" id="IPR011611">
    <property type="entry name" value="PfkB_dom"/>
</dbReference>
<sequence length="316" mass="32430">MSARVVTLGETMALLRADAVGSLAHLGALSIGVGGSESNVAIGLRRLGVEATWVGRVGDDSLGVRVARELRAEGVDARVIVDGGARTGLMLKERPSGDATSVHYYRTGSAGSRLDADDLPADVLDGAALLHLTGITPLLSASCLAVAHAAVDRARAAGVPVSFDVNHRTALGAADAAGPVLRELAERADVLIGGEEELRLVGGTGDDAAEVAASLASRGRSVVAKLGERGALAIVDGRLARHDGFRVAVVDTVGAGDAFVAGYLSAQLEGQPVEERLRRGNACGALLCTVPGDWESAPTLRQVQRFLEAGRDPVSR</sequence>
<dbReference type="CDD" id="cd01166">
    <property type="entry name" value="KdgK"/>
    <property type="match status" value="1"/>
</dbReference>
<protein>
    <submittedName>
        <fullName evidence="6">Ribokinase</fullName>
    </submittedName>
</protein>
<dbReference type="EMBL" id="BSUL01000001">
    <property type="protein sequence ID" value="GMA28355.1"/>
    <property type="molecule type" value="Genomic_DNA"/>
</dbReference>
<dbReference type="PROSITE" id="PS00584">
    <property type="entry name" value="PFKB_KINASES_2"/>
    <property type="match status" value="1"/>
</dbReference>
<dbReference type="InterPro" id="IPR029056">
    <property type="entry name" value="Ribokinase-like"/>
</dbReference>
<keyword evidence="3 4" id="KW-0418">Kinase</keyword>
<dbReference type="InterPro" id="IPR002139">
    <property type="entry name" value="Ribo/fructo_kinase"/>
</dbReference>
<evidence type="ECO:0000256" key="4">
    <source>
        <dbReference type="RuleBase" id="RU003704"/>
    </source>
</evidence>
<dbReference type="PANTHER" id="PTHR43320:SF2">
    <property type="entry name" value="2-DEHYDRO-3-DEOXYGLUCONOKINASE_2-DEHYDRO-3-DEOXYGALACTONOKINASE"/>
    <property type="match status" value="1"/>
</dbReference>
<evidence type="ECO:0000259" key="5">
    <source>
        <dbReference type="Pfam" id="PF00294"/>
    </source>
</evidence>
<dbReference type="InterPro" id="IPR002173">
    <property type="entry name" value="Carboh/pur_kinase_PfkB_CS"/>
</dbReference>